<dbReference type="AlphaFoldDB" id="A0A1G7DTW5"/>
<dbReference type="EMBL" id="FNAD01000028">
    <property type="protein sequence ID" value="SDE54385.1"/>
    <property type="molecule type" value="Genomic_DNA"/>
</dbReference>
<dbReference type="STRING" id="58114.SAMN05216270_12810"/>
<keyword evidence="3" id="KW-1185">Reference proteome</keyword>
<dbReference type="OrthoDB" id="529288at2"/>
<sequence length="179" mass="20093">MPAESASPSHIIVKALADPERLRVFAEIVLTDTGATVAELNARHPRAERALMRLFEAGLVIREDGRVRAAPQAFRDAAAAARAERPDAPPGTDPEVAQLYSNGRISVRPVNRRKLVALLKDLAARHFAFDRVYTEREITDALATEYDDPLQLRRDMIDELLLERTEGGREYRRREAPPM</sequence>
<organism evidence="2 3">
    <name type="scientific">Glycomyces harbinensis</name>
    <dbReference type="NCBI Taxonomy" id="58114"/>
    <lineage>
        <taxon>Bacteria</taxon>
        <taxon>Bacillati</taxon>
        <taxon>Actinomycetota</taxon>
        <taxon>Actinomycetes</taxon>
        <taxon>Glycomycetales</taxon>
        <taxon>Glycomycetaceae</taxon>
        <taxon>Glycomyces</taxon>
    </lineage>
</organism>
<reference evidence="3" key="1">
    <citation type="submission" date="2016-10" db="EMBL/GenBank/DDBJ databases">
        <authorList>
            <person name="Varghese N."/>
            <person name="Submissions S."/>
        </authorList>
    </citation>
    <scope>NUCLEOTIDE SEQUENCE [LARGE SCALE GENOMIC DNA]</scope>
    <source>
        <strain evidence="3">CGMCC 4.3516</strain>
    </source>
</reference>
<feature type="domain" description="DUF2087" evidence="1">
    <location>
        <begin position="106"/>
        <end position="173"/>
    </location>
</feature>
<evidence type="ECO:0000313" key="2">
    <source>
        <dbReference type="EMBL" id="SDE54385.1"/>
    </source>
</evidence>
<proteinExistence type="predicted"/>
<dbReference type="Pfam" id="PF09860">
    <property type="entry name" value="DUF2087"/>
    <property type="match status" value="1"/>
</dbReference>
<dbReference type="InterPro" id="IPR036388">
    <property type="entry name" value="WH-like_DNA-bd_sf"/>
</dbReference>
<gene>
    <name evidence="2" type="ORF">SAMN05216270_12810</name>
</gene>
<dbReference type="InterPro" id="IPR018656">
    <property type="entry name" value="DUF2087"/>
</dbReference>
<accession>A0A1G7DTW5</accession>
<evidence type="ECO:0000313" key="3">
    <source>
        <dbReference type="Proteomes" id="UP000198949"/>
    </source>
</evidence>
<name>A0A1G7DTW5_9ACTN</name>
<dbReference type="Gene3D" id="1.10.10.10">
    <property type="entry name" value="Winged helix-like DNA-binding domain superfamily/Winged helix DNA-binding domain"/>
    <property type="match status" value="1"/>
</dbReference>
<dbReference type="Proteomes" id="UP000198949">
    <property type="component" value="Unassembled WGS sequence"/>
</dbReference>
<evidence type="ECO:0000259" key="1">
    <source>
        <dbReference type="Pfam" id="PF09860"/>
    </source>
</evidence>
<dbReference type="RefSeq" id="WP_091040649.1">
    <property type="nucleotide sequence ID" value="NZ_FNAD01000028.1"/>
</dbReference>
<protein>
    <recommendedName>
        <fullName evidence="1">DUF2087 domain-containing protein</fullName>
    </recommendedName>
</protein>